<protein>
    <submittedName>
        <fullName evidence="1">Uncharacterized protein</fullName>
    </submittedName>
</protein>
<gene>
    <name evidence="1" type="ORF">A306_15073</name>
</gene>
<evidence type="ECO:0000313" key="1">
    <source>
        <dbReference type="EMBL" id="EMC77696.1"/>
    </source>
</evidence>
<organism evidence="1">
    <name type="scientific">Columba livia</name>
    <name type="common">Rock dove</name>
    <dbReference type="NCBI Taxonomy" id="8932"/>
    <lineage>
        <taxon>Eukaryota</taxon>
        <taxon>Metazoa</taxon>
        <taxon>Chordata</taxon>
        <taxon>Craniata</taxon>
        <taxon>Vertebrata</taxon>
        <taxon>Euteleostomi</taxon>
        <taxon>Archelosauria</taxon>
        <taxon>Archosauria</taxon>
        <taxon>Dinosauria</taxon>
        <taxon>Saurischia</taxon>
        <taxon>Theropoda</taxon>
        <taxon>Coelurosauria</taxon>
        <taxon>Aves</taxon>
        <taxon>Neognathae</taxon>
        <taxon>Neoaves</taxon>
        <taxon>Columbimorphae</taxon>
        <taxon>Columbiformes</taxon>
        <taxon>Columbidae</taxon>
        <taxon>Columba</taxon>
    </lineage>
</organism>
<dbReference type="EMBL" id="KB376104">
    <property type="protein sequence ID" value="EMC77696.1"/>
    <property type="molecule type" value="Genomic_DNA"/>
</dbReference>
<proteinExistence type="predicted"/>
<sequence>MTDMVPFQEKSASYSIRAAVDVDTPGPDMAKRSLAMNIESVTMLRCSIGNSPRASTTDVASNSWTESALSVILMQCHSPSDCHTTATVEATEDASVKTVGPCWGQSMIFRGRSMLTVFSI</sequence>
<reference evidence="1" key="1">
    <citation type="journal article" date="2013" name="Science">
        <title>Genomic diversity and evolution of the head crest in the rock pigeon.</title>
        <authorList>
            <person name="Shapiro M.D."/>
            <person name="Kronenberg Z."/>
            <person name="Li C."/>
            <person name="Domyan E.T."/>
            <person name="Pan H."/>
            <person name="Campbell M."/>
            <person name="Tan H."/>
            <person name="Huff C.D."/>
            <person name="Hu H."/>
            <person name="Vickrey A.I."/>
            <person name="Nielsen S.C."/>
            <person name="Stringham S.A."/>
            <person name="Hu H."/>
            <person name="Willerslev E."/>
            <person name="Gilbert M.T."/>
            <person name="Yandell M."/>
            <person name="Zhang G."/>
            <person name="Wang J."/>
        </authorList>
    </citation>
    <scope>NUCLEOTIDE SEQUENCE [LARGE SCALE GENOMIC DNA]</scope>
    <source>
        <tissue evidence="1">Blood</tissue>
    </source>
</reference>
<accession>R7VRV0</accession>
<dbReference type="AlphaFoldDB" id="R7VRV0"/>
<name>R7VRV0_COLLI</name>